<gene>
    <name evidence="3" type="ORF">ATL45_5322</name>
    <name evidence="4" type="ORF">SAMN05421805_12424</name>
</gene>
<dbReference type="EMBL" id="FOUP01000024">
    <property type="protein sequence ID" value="SFO76319.1"/>
    <property type="molecule type" value="Genomic_DNA"/>
</dbReference>
<sequence length="110" mass="10963">MAATCQHVVTSGRRVPGDQSIPEMGLSENGCWPAGDRPANTDVMVSSGPVNAPWPGLLRALAMRLLVVGLVLSVTGATLLGLIALLAGTGLLLGAGISPRGAGAGREPPG</sequence>
<keyword evidence="2" id="KW-0472">Membrane</keyword>
<dbReference type="EMBL" id="RBXX01000002">
    <property type="protein sequence ID" value="RKT86940.1"/>
    <property type="molecule type" value="Genomic_DNA"/>
</dbReference>
<evidence type="ECO:0000313" key="5">
    <source>
        <dbReference type="Proteomes" id="UP000199398"/>
    </source>
</evidence>
<protein>
    <submittedName>
        <fullName evidence="4">Uncharacterized protein</fullName>
    </submittedName>
</protein>
<accession>A0A1I5JUA9</accession>
<proteinExistence type="predicted"/>
<organism evidence="4 5">
    <name type="scientific">Saccharopolyspora antimicrobica</name>
    <dbReference type="NCBI Taxonomy" id="455193"/>
    <lineage>
        <taxon>Bacteria</taxon>
        <taxon>Bacillati</taxon>
        <taxon>Actinomycetota</taxon>
        <taxon>Actinomycetes</taxon>
        <taxon>Pseudonocardiales</taxon>
        <taxon>Pseudonocardiaceae</taxon>
        <taxon>Saccharopolyspora</taxon>
    </lineage>
</organism>
<evidence type="ECO:0000256" key="1">
    <source>
        <dbReference type="SAM" id="MobiDB-lite"/>
    </source>
</evidence>
<evidence type="ECO:0000313" key="3">
    <source>
        <dbReference type="EMBL" id="RKT86940.1"/>
    </source>
</evidence>
<dbReference type="Proteomes" id="UP000270697">
    <property type="component" value="Unassembled WGS sequence"/>
</dbReference>
<keyword evidence="2" id="KW-1133">Transmembrane helix</keyword>
<feature type="region of interest" description="Disordered" evidence="1">
    <location>
        <begin position="11"/>
        <end position="33"/>
    </location>
</feature>
<reference evidence="3 6" key="2">
    <citation type="submission" date="2018-10" db="EMBL/GenBank/DDBJ databases">
        <title>Sequencing the genomes of 1000 actinobacteria strains.</title>
        <authorList>
            <person name="Klenk H.-P."/>
        </authorList>
    </citation>
    <scope>NUCLEOTIDE SEQUENCE [LARGE SCALE GENOMIC DNA]</scope>
    <source>
        <strain evidence="3 6">DSM 45119</strain>
    </source>
</reference>
<keyword evidence="6" id="KW-1185">Reference proteome</keyword>
<evidence type="ECO:0000313" key="6">
    <source>
        <dbReference type="Proteomes" id="UP000270697"/>
    </source>
</evidence>
<reference evidence="4 5" key="1">
    <citation type="submission" date="2016-10" db="EMBL/GenBank/DDBJ databases">
        <authorList>
            <person name="de Groot N.N."/>
        </authorList>
    </citation>
    <scope>NUCLEOTIDE SEQUENCE [LARGE SCALE GENOMIC DNA]</scope>
    <source>
        <strain evidence="4 5">CPCC 201259</strain>
    </source>
</reference>
<name>A0A1I5JUA9_9PSEU</name>
<keyword evidence="2" id="KW-0812">Transmembrane</keyword>
<evidence type="ECO:0000256" key="2">
    <source>
        <dbReference type="SAM" id="Phobius"/>
    </source>
</evidence>
<dbReference type="AlphaFoldDB" id="A0A1I5JUA9"/>
<evidence type="ECO:0000313" key="4">
    <source>
        <dbReference type="EMBL" id="SFO76319.1"/>
    </source>
</evidence>
<dbReference type="Proteomes" id="UP000199398">
    <property type="component" value="Unassembled WGS sequence"/>
</dbReference>
<feature type="transmembrane region" description="Helical" evidence="2">
    <location>
        <begin position="65"/>
        <end position="87"/>
    </location>
</feature>